<dbReference type="Gene3D" id="3.40.50.300">
    <property type="entry name" value="P-loop containing nucleotide triphosphate hydrolases"/>
    <property type="match status" value="1"/>
</dbReference>
<dbReference type="WBParaSite" id="HDID_0000645601-mRNA-1">
    <property type="protein sequence ID" value="HDID_0000645601-mRNA-1"/>
    <property type="gene ID" value="HDID_0000645601"/>
</dbReference>
<dbReference type="SUPFAM" id="SSF52540">
    <property type="entry name" value="P-loop containing nucleoside triphosphate hydrolases"/>
    <property type="match status" value="1"/>
</dbReference>
<evidence type="ECO:0000313" key="1">
    <source>
        <dbReference type="WBParaSite" id="HDID_0000645601-mRNA-1"/>
    </source>
</evidence>
<dbReference type="AlphaFoldDB" id="A0A0R3SNE1"/>
<protein>
    <submittedName>
        <fullName evidence="1">Adenylate kinase</fullName>
    </submittedName>
</protein>
<name>A0A0R3SNE1_HYMDI</name>
<proteinExistence type="predicted"/>
<accession>A0A0R3SNE1</accession>
<sequence>LFRLRDVSKVHIDQLMMDIVINTPTTDEELPISWQFRDGIIANIDKLAAEYLEEKNFKPLRIFIIGAPFVGKSTLATALARHYGLHYIHITPVLLEAYLRLALPIN</sequence>
<dbReference type="InterPro" id="IPR027417">
    <property type="entry name" value="P-loop_NTPase"/>
</dbReference>
<organism evidence="1">
    <name type="scientific">Hymenolepis diminuta</name>
    <name type="common">Rat tapeworm</name>
    <dbReference type="NCBI Taxonomy" id="6216"/>
    <lineage>
        <taxon>Eukaryota</taxon>
        <taxon>Metazoa</taxon>
        <taxon>Spiralia</taxon>
        <taxon>Lophotrochozoa</taxon>
        <taxon>Platyhelminthes</taxon>
        <taxon>Cestoda</taxon>
        <taxon>Eucestoda</taxon>
        <taxon>Cyclophyllidea</taxon>
        <taxon>Hymenolepididae</taxon>
        <taxon>Hymenolepis</taxon>
    </lineage>
</organism>
<reference evidence="1" key="1">
    <citation type="submission" date="2017-02" db="UniProtKB">
        <authorList>
            <consortium name="WormBaseParasite"/>
        </authorList>
    </citation>
    <scope>IDENTIFICATION</scope>
</reference>
<dbReference type="STRING" id="6216.A0A0R3SNE1"/>